<comment type="catalytic activity">
    <reaction evidence="5 6">
        <text>2 superoxide + 2 H(+) = H2O2 + O2</text>
        <dbReference type="Rhea" id="RHEA:20696"/>
        <dbReference type="ChEBI" id="CHEBI:15378"/>
        <dbReference type="ChEBI" id="CHEBI:15379"/>
        <dbReference type="ChEBI" id="CHEBI:16240"/>
        <dbReference type="ChEBI" id="CHEBI:18421"/>
        <dbReference type="EC" id="1.15.1.1"/>
    </reaction>
</comment>
<dbReference type="GO" id="GO:0046872">
    <property type="term" value="F:metal ion binding"/>
    <property type="evidence" value="ECO:0007669"/>
    <property type="project" value="UniProtKB-KW"/>
</dbReference>
<dbReference type="SUPFAM" id="SSF54719">
    <property type="entry name" value="Fe,Mn superoxide dismutase (SOD), C-terminal domain"/>
    <property type="match status" value="1"/>
</dbReference>
<dbReference type="InterPro" id="IPR036314">
    <property type="entry name" value="SOD_C_sf"/>
</dbReference>
<feature type="domain" description="Manganese/iron superoxide dismutase N-terminal" evidence="8">
    <location>
        <begin position="4"/>
        <end position="81"/>
    </location>
</feature>
<dbReference type="Gene3D" id="1.10.287.990">
    <property type="entry name" value="Fe,Mn superoxide dismutase (SOD) domain"/>
    <property type="match status" value="1"/>
</dbReference>
<dbReference type="Pfam" id="PF00081">
    <property type="entry name" value="Sod_Fe_N"/>
    <property type="match status" value="1"/>
</dbReference>
<keyword evidence="2 6" id="KW-0479">Metal-binding</keyword>
<dbReference type="InterPro" id="IPR001189">
    <property type="entry name" value="Mn/Fe_SOD"/>
</dbReference>
<dbReference type="EMBL" id="WNDS01000002">
    <property type="protein sequence ID" value="KAF1016376.1"/>
    <property type="molecule type" value="Genomic_DNA"/>
</dbReference>
<evidence type="ECO:0000256" key="2">
    <source>
        <dbReference type="ARBA" id="ARBA00022723"/>
    </source>
</evidence>
<dbReference type="SUPFAM" id="SSF46609">
    <property type="entry name" value="Fe,Mn superoxide dismutase (SOD), N-terminal domain"/>
    <property type="match status" value="1"/>
</dbReference>
<dbReference type="Proteomes" id="UP000487117">
    <property type="component" value="Unassembled WGS sequence"/>
</dbReference>
<evidence type="ECO:0000313" key="11">
    <source>
        <dbReference type="Proteomes" id="UP000487117"/>
    </source>
</evidence>
<feature type="domain" description="Manganese/iron superoxide dismutase C-terminal" evidence="9">
    <location>
        <begin position="89"/>
        <end position="172"/>
    </location>
</feature>
<feature type="compositionally biased region" description="Low complexity" evidence="7">
    <location>
        <begin position="204"/>
        <end position="224"/>
    </location>
</feature>
<comment type="similarity">
    <text evidence="1 6">Belongs to the iron/manganese superoxide dismutase family.</text>
</comment>
<dbReference type="InterPro" id="IPR036324">
    <property type="entry name" value="Mn/Fe_SOD_N_sf"/>
</dbReference>
<comment type="function">
    <text evidence="6">Destroys radicals which are normally produced within the cells and which are toxic to biological systems.</text>
</comment>
<dbReference type="PROSITE" id="PS00088">
    <property type="entry name" value="SOD_MN"/>
    <property type="match status" value="1"/>
</dbReference>
<dbReference type="InterPro" id="IPR019831">
    <property type="entry name" value="Mn/Fe_SOD_N"/>
</dbReference>
<feature type="region of interest" description="Disordered" evidence="7">
    <location>
        <begin position="194"/>
        <end position="236"/>
    </location>
</feature>
<evidence type="ECO:0000256" key="3">
    <source>
        <dbReference type="ARBA" id="ARBA00023002"/>
    </source>
</evidence>
<evidence type="ECO:0000259" key="8">
    <source>
        <dbReference type="Pfam" id="PF00081"/>
    </source>
</evidence>
<reference evidence="11" key="1">
    <citation type="journal article" date="2020" name="MBio">
        <title>Horizontal gene transfer to a defensive symbiont with a reduced genome amongst a multipartite beetle microbiome.</title>
        <authorList>
            <person name="Waterworth S.C."/>
            <person name="Florez L.V."/>
            <person name="Rees E.R."/>
            <person name="Hertweck C."/>
            <person name="Kaltenpoth M."/>
            <person name="Kwan J.C."/>
        </authorList>
    </citation>
    <scope>NUCLEOTIDE SEQUENCE [LARGE SCALE GENOMIC DNA]</scope>
</reference>
<organism evidence="10 11">
    <name type="scientific">Stenotrophomonas maltophilia</name>
    <name type="common">Pseudomonas maltophilia</name>
    <name type="synonym">Xanthomonas maltophilia</name>
    <dbReference type="NCBI Taxonomy" id="40324"/>
    <lineage>
        <taxon>Bacteria</taxon>
        <taxon>Pseudomonadati</taxon>
        <taxon>Pseudomonadota</taxon>
        <taxon>Gammaproteobacteria</taxon>
        <taxon>Lysobacterales</taxon>
        <taxon>Lysobacteraceae</taxon>
        <taxon>Stenotrophomonas</taxon>
        <taxon>Stenotrophomonas maltophilia group</taxon>
    </lineage>
</organism>
<dbReference type="InterPro" id="IPR019833">
    <property type="entry name" value="Mn/Fe_SOD_BS"/>
</dbReference>
<dbReference type="FunFam" id="1.10.287.990:FF:000002">
    <property type="entry name" value="Superoxide dismutase"/>
    <property type="match status" value="1"/>
</dbReference>
<evidence type="ECO:0000313" key="10">
    <source>
        <dbReference type="EMBL" id="KAF1016376.1"/>
    </source>
</evidence>
<dbReference type="GO" id="GO:0004784">
    <property type="term" value="F:superoxide dismutase activity"/>
    <property type="evidence" value="ECO:0007669"/>
    <property type="project" value="UniProtKB-EC"/>
</dbReference>
<dbReference type="InterPro" id="IPR019832">
    <property type="entry name" value="Mn/Fe_SOD_C"/>
</dbReference>
<dbReference type="EC" id="1.15.1.1" evidence="6"/>
<dbReference type="AlphaFoldDB" id="A0A7V8JMU4"/>
<evidence type="ECO:0000256" key="6">
    <source>
        <dbReference type="RuleBase" id="RU000414"/>
    </source>
</evidence>
<comment type="caution">
    <text evidence="10">The sequence shown here is derived from an EMBL/GenBank/DDBJ whole genome shotgun (WGS) entry which is preliminary data.</text>
</comment>
<gene>
    <name evidence="10" type="primary">sodB_3</name>
    <name evidence="10" type="ORF">GAK31_01874</name>
</gene>
<evidence type="ECO:0000259" key="9">
    <source>
        <dbReference type="Pfam" id="PF02777"/>
    </source>
</evidence>
<evidence type="ECO:0000256" key="4">
    <source>
        <dbReference type="ARBA" id="ARBA00023004"/>
    </source>
</evidence>
<name>A0A7V8JMU4_STEMA</name>
<dbReference type="Gene3D" id="3.55.40.20">
    <property type="entry name" value="Iron/manganese superoxide dismutase, C-terminal domain"/>
    <property type="match status" value="1"/>
</dbReference>
<sequence length="236" mass="25492">MPLELPALPYAPSSLLPHLSPQVLELHHGRHHRAYVEAVNAAIAGTEWDEAPLEDIVRHSQGALFDAAAQAWNHAFYWKCLRPRGGGEPQGRLAELVKRQFGDAAQLREAFNKAALGLFGSGWAWLVQHPSGQLGLQVTRNAGTPLTGESTPLLACDLWEHAYYTNYQNERALPGRLLEAGELGVRGKPAALRRCGGRRHPARHGLALPGRAGAAAGSAGRWPATPRMHVEADTAG</sequence>
<dbReference type="PANTHER" id="PTHR42769:SF3">
    <property type="entry name" value="SUPEROXIDE DISMUTASE [FE] 2, CHLOROPLASTIC"/>
    <property type="match status" value="1"/>
</dbReference>
<evidence type="ECO:0000256" key="5">
    <source>
        <dbReference type="ARBA" id="ARBA00049204"/>
    </source>
</evidence>
<protein>
    <recommendedName>
        <fullName evidence="6">Superoxide dismutase</fullName>
        <ecNumber evidence="6">1.15.1.1</ecNumber>
    </recommendedName>
</protein>
<keyword evidence="3 6" id="KW-0560">Oxidoreductase</keyword>
<dbReference type="PANTHER" id="PTHR42769">
    <property type="entry name" value="SUPEROXIDE DISMUTASE"/>
    <property type="match status" value="1"/>
</dbReference>
<evidence type="ECO:0000256" key="7">
    <source>
        <dbReference type="SAM" id="MobiDB-lite"/>
    </source>
</evidence>
<evidence type="ECO:0000256" key="1">
    <source>
        <dbReference type="ARBA" id="ARBA00008714"/>
    </source>
</evidence>
<proteinExistence type="inferred from homology"/>
<accession>A0A7V8JMU4</accession>
<keyword evidence="4" id="KW-0408">Iron</keyword>
<dbReference type="PRINTS" id="PR01703">
    <property type="entry name" value="MNSODISMTASE"/>
</dbReference>
<dbReference type="Pfam" id="PF02777">
    <property type="entry name" value="Sod_Fe_C"/>
    <property type="match status" value="1"/>
</dbReference>